<evidence type="ECO:0000313" key="1">
    <source>
        <dbReference type="EMBL" id="CAK9052681.1"/>
    </source>
</evidence>
<name>A0ABP0MMH6_9DINO</name>
<evidence type="ECO:0000313" key="2">
    <source>
        <dbReference type="Proteomes" id="UP001642464"/>
    </source>
</evidence>
<reference evidence="1 2" key="1">
    <citation type="submission" date="2024-02" db="EMBL/GenBank/DDBJ databases">
        <authorList>
            <person name="Chen Y."/>
            <person name="Shah S."/>
            <person name="Dougan E. K."/>
            <person name="Thang M."/>
            <person name="Chan C."/>
        </authorList>
    </citation>
    <scope>NUCLEOTIDE SEQUENCE [LARGE SCALE GENOMIC DNA]</scope>
</reference>
<dbReference type="Proteomes" id="UP001642464">
    <property type="component" value="Unassembled WGS sequence"/>
</dbReference>
<comment type="caution">
    <text evidence="1">The sequence shown here is derived from an EMBL/GenBank/DDBJ whole genome shotgun (WGS) entry which is preliminary data.</text>
</comment>
<accession>A0ABP0MMH6</accession>
<gene>
    <name evidence="1" type="ORF">SCF082_LOCUS28788</name>
</gene>
<dbReference type="EMBL" id="CAXAMM010022880">
    <property type="protein sequence ID" value="CAK9052681.1"/>
    <property type="molecule type" value="Genomic_DNA"/>
</dbReference>
<organism evidence="1 2">
    <name type="scientific">Durusdinium trenchii</name>
    <dbReference type="NCBI Taxonomy" id="1381693"/>
    <lineage>
        <taxon>Eukaryota</taxon>
        <taxon>Sar</taxon>
        <taxon>Alveolata</taxon>
        <taxon>Dinophyceae</taxon>
        <taxon>Suessiales</taxon>
        <taxon>Symbiodiniaceae</taxon>
        <taxon>Durusdinium</taxon>
    </lineage>
</organism>
<protein>
    <submittedName>
        <fullName evidence="1">Uncharacterized protein</fullName>
    </submittedName>
</protein>
<proteinExistence type="predicted"/>
<sequence>MADSLSLAAETGLKSAQRKAALPWTLVAKGCAPKLRQVCGLRPSGRKMLDATLKDVPMREGEAFPALPCVAFSATGIVAASQSFLDLAGENLEEVLGADLRRAPLHWLLPKMNKILNQEALVPLEKLHKNSFAGLSRTTRVRREDALGEEDEVQSSTENERQPVTVCLLLSPGREGKVFWNLVHAFKMEVKKEVLAVHVLMPIAAEVPSIFWQLQQPAEGFAAYHGPIPELSPYLDVILQRLRSKLGKLQLQEARQVSGVEETRRRRERIPHATGSGRVSEVEDRLGWTAVLEKSFFFGQRAYGLQQHVYD</sequence>
<keyword evidence="2" id="KW-1185">Reference proteome</keyword>